<dbReference type="InterPro" id="IPR035892">
    <property type="entry name" value="C2_domain_sf"/>
</dbReference>
<evidence type="ECO:0000313" key="2">
    <source>
        <dbReference type="EMBL" id="OTF82432.1"/>
    </source>
</evidence>
<evidence type="ECO:0000313" key="3">
    <source>
        <dbReference type="Proteomes" id="UP000194236"/>
    </source>
</evidence>
<dbReference type="InterPro" id="IPR004179">
    <property type="entry name" value="Sec63-dom"/>
</dbReference>
<dbReference type="AlphaFoldDB" id="A0A1Y3BNR2"/>
<dbReference type="OrthoDB" id="5575at2759"/>
<comment type="caution">
    <text evidence="2">The sequence shown here is derived from an EMBL/GenBank/DDBJ whole genome shotgun (WGS) entry which is preliminary data.</text>
</comment>
<dbReference type="Pfam" id="PF02889">
    <property type="entry name" value="Sec63"/>
    <property type="match status" value="1"/>
</dbReference>
<name>A0A1Y3BNR2_EURMA</name>
<dbReference type="Proteomes" id="UP000194236">
    <property type="component" value="Unassembled WGS sequence"/>
</dbReference>
<protein>
    <recommendedName>
        <fullName evidence="1">SEC63 domain-containing protein</fullName>
    </recommendedName>
</protein>
<accession>A0A1Y3BNR2</accession>
<sequence length="53" mass="6204">MFPKLELSAHIQPITRSTLKVELTIQPDFHWDERVHGNSQAFWIIVEDVDSEV</sequence>
<dbReference type="EMBL" id="MUJZ01008480">
    <property type="protein sequence ID" value="OTF82432.1"/>
    <property type="molecule type" value="Genomic_DNA"/>
</dbReference>
<feature type="domain" description="SEC63" evidence="1">
    <location>
        <begin position="2"/>
        <end position="52"/>
    </location>
</feature>
<feature type="non-terminal residue" evidence="2">
    <location>
        <position position="53"/>
    </location>
</feature>
<evidence type="ECO:0000259" key="1">
    <source>
        <dbReference type="Pfam" id="PF02889"/>
    </source>
</evidence>
<proteinExistence type="predicted"/>
<dbReference type="Gene3D" id="2.60.40.150">
    <property type="entry name" value="C2 domain"/>
    <property type="match status" value="1"/>
</dbReference>
<organism evidence="2 3">
    <name type="scientific">Euroglyphus maynei</name>
    <name type="common">Mayne's house dust mite</name>
    <dbReference type="NCBI Taxonomy" id="6958"/>
    <lineage>
        <taxon>Eukaryota</taxon>
        <taxon>Metazoa</taxon>
        <taxon>Ecdysozoa</taxon>
        <taxon>Arthropoda</taxon>
        <taxon>Chelicerata</taxon>
        <taxon>Arachnida</taxon>
        <taxon>Acari</taxon>
        <taxon>Acariformes</taxon>
        <taxon>Sarcoptiformes</taxon>
        <taxon>Astigmata</taxon>
        <taxon>Psoroptidia</taxon>
        <taxon>Analgoidea</taxon>
        <taxon>Pyroglyphidae</taxon>
        <taxon>Pyroglyphinae</taxon>
        <taxon>Euroglyphus</taxon>
    </lineage>
</organism>
<gene>
    <name evidence="2" type="ORF">BLA29_015440</name>
</gene>
<dbReference type="InterPro" id="IPR014756">
    <property type="entry name" value="Ig_E-set"/>
</dbReference>
<reference evidence="2 3" key="1">
    <citation type="submission" date="2017-03" db="EMBL/GenBank/DDBJ databases">
        <title>Genome Survey of Euroglyphus maynei.</title>
        <authorList>
            <person name="Arlian L.G."/>
            <person name="Morgan M.S."/>
            <person name="Rider S.D."/>
        </authorList>
    </citation>
    <scope>NUCLEOTIDE SEQUENCE [LARGE SCALE GENOMIC DNA]</scope>
    <source>
        <strain evidence="2">Arlian Lab</strain>
        <tissue evidence="2">Whole body</tissue>
    </source>
</reference>
<keyword evidence="3" id="KW-1185">Reference proteome</keyword>
<dbReference type="SUPFAM" id="SSF81296">
    <property type="entry name" value="E set domains"/>
    <property type="match status" value="1"/>
</dbReference>